<dbReference type="SMART" id="SM00972">
    <property type="entry name" value="SCPU"/>
    <property type="match status" value="1"/>
</dbReference>
<keyword evidence="3" id="KW-0167">Capsid protein</keyword>
<proteinExistence type="predicted"/>
<reference evidence="3 4" key="1">
    <citation type="submission" date="2019-06" db="EMBL/GenBank/DDBJ databases">
        <title>Sorghum-associated microbial communities from plants grown in Nebraska, USA.</title>
        <authorList>
            <person name="Schachtman D."/>
        </authorList>
    </citation>
    <scope>NUCLEOTIDE SEQUENCE [LARGE SCALE GENOMIC DNA]</scope>
    <source>
        <strain evidence="3 4">T529</strain>
    </source>
</reference>
<evidence type="ECO:0000256" key="1">
    <source>
        <dbReference type="SAM" id="SignalP"/>
    </source>
</evidence>
<feature type="chain" id="PRO_5022082758" evidence="1">
    <location>
        <begin position="31"/>
        <end position="176"/>
    </location>
</feature>
<evidence type="ECO:0000259" key="2">
    <source>
        <dbReference type="Pfam" id="PF05229"/>
    </source>
</evidence>
<dbReference type="AlphaFoldDB" id="A0A561C4F9"/>
<comment type="caution">
    <text evidence="3">The sequence shown here is derived from an EMBL/GenBank/DDBJ whole genome shotgun (WGS) entry which is preliminary data.</text>
</comment>
<keyword evidence="1" id="KW-0732">Signal</keyword>
<sequence length="176" mass="17952">MKQKPSLPLRTLGAATLALLAVLPLQPAQAAAATATFQVTATVLKACLVSTPATLAFGSYAPSTGTVATGTTAFNVTCTFGTTYSVGLNPGASSGATVTTRKMTSPSAPAGNETLSYALFKESAMTTNWDNSTTGTGYTATGLPQPYTIYGAIPIGQYTASPQVDYADTITLTLTY</sequence>
<dbReference type="InterPro" id="IPR007893">
    <property type="entry name" value="Spore_coat_U/FanG"/>
</dbReference>
<keyword evidence="3" id="KW-0946">Virion</keyword>
<name>A0A561C4F9_9BURK</name>
<organism evidence="3 4">
    <name type="scientific">Variovorax beijingensis</name>
    <dbReference type="NCBI Taxonomy" id="2496117"/>
    <lineage>
        <taxon>Bacteria</taxon>
        <taxon>Pseudomonadati</taxon>
        <taxon>Pseudomonadota</taxon>
        <taxon>Betaproteobacteria</taxon>
        <taxon>Burkholderiales</taxon>
        <taxon>Comamonadaceae</taxon>
        <taxon>Variovorax</taxon>
    </lineage>
</organism>
<feature type="domain" description="Spore coat protein U/FanG" evidence="2">
    <location>
        <begin position="33"/>
        <end position="173"/>
    </location>
</feature>
<feature type="signal peptide" evidence="1">
    <location>
        <begin position="1"/>
        <end position="30"/>
    </location>
</feature>
<evidence type="ECO:0000313" key="4">
    <source>
        <dbReference type="Proteomes" id="UP000319722"/>
    </source>
</evidence>
<dbReference type="InterPro" id="IPR053167">
    <property type="entry name" value="Spore_coat_component"/>
</dbReference>
<dbReference type="EMBL" id="VIVL01000004">
    <property type="protein sequence ID" value="TWD86075.1"/>
    <property type="molecule type" value="Genomic_DNA"/>
</dbReference>
<evidence type="ECO:0000313" key="3">
    <source>
        <dbReference type="EMBL" id="TWD86075.1"/>
    </source>
</evidence>
<dbReference type="PANTHER" id="PTHR37089">
    <property type="entry name" value="PROTEIN U-RELATED"/>
    <property type="match status" value="1"/>
</dbReference>
<gene>
    <name evidence="3" type="ORF">FB547_10417</name>
</gene>
<dbReference type="Pfam" id="PF05229">
    <property type="entry name" value="SCPU"/>
    <property type="match status" value="1"/>
</dbReference>
<dbReference type="OrthoDB" id="8588792at2"/>
<dbReference type="Proteomes" id="UP000319722">
    <property type="component" value="Unassembled WGS sequence"/>
</dbReference>
<protein>
    <submittedName>
        <fullName evidence="3">Spore coat protein U-like protein</fullName>
    </submittedName>
</protein>
<accession>A0A561C4F9</accession>
<dbReference type="RefSeq" id="WP_145743044.1">
    <property type="nucleotide sequence ID" value="NZ_VIVL01000004.1"/>
</dbReference>